<comment type="caution">
    <text evidence="1">The sequence shown here is derived from an EMBL/GenBank/DDBJ whole genome shotgun (WGS) entry which is preliminary data.</text>
</comment>
<proteinExistence type="predicted"/>
<evidence type="ECO:0000313" key="2">
    <source>
        <dbReference type="Proteomes" id="UP001465976"/>
    </source>
</evidence>
<dbReference type="PANTHER" id="PTHR38846:SF1">
    <property type="entry name" value="C3H1-TYPE DOMAIN-CONTAINING PROTEIN"/>
    <property type="match status" value="1"/>
</dbReference>
<name>A0ABR3FST0_9AGAR</name>
<accession>A0ABR3FST0</accession>
<sequence>MSETTSVSPATLLETFHALAISEGLTNRRSKAYKERRRKFLIEHVEDGFITQFGVNSSSLENWKRLVATIGIEASGDFTSIRQCKEALKGKYINIVDLVDAANAGKTIRKPNPFSSAKALSNYIKRTAKIFPKDRAKANPLLRQFLIVVT</sequence>
<dbReference type="Proteomes" id="UP001465976">
    <property type="component" value="Unassembled WGS sequence"/>
</dbReference>
<protein>
    <recommendedName>
        <fullName evidence="3">Integrase</fullName>
    </recommendedName>
</protein>
<dbReference type="PANTHER" id="PTHR38846">
    <property type="entry name" value="C3H1-TYPE DOMAIN-CONTAINING PROTEIN"/>
    <property type="match status" value="1"/>
</dbReference>
<organism evidence="1 2">
    <name type="scientific">Marasmius crinis-equi</name>
    <dbReference type="NCBI Taxonomy" id="585013"/>
    <lineage>
        <taxon>Eukaryota</taxon>
        <taxon>Fungi</taxon>
        <taxon>Dikarya</taxon>
        <taxon>Basidiomycota</taxon>
        <taxon>Agaricomycotina</taxon>
        <taxon>Agaricomycetes</taxon>
        <taxon>Agaricomycetidae</taxon>
        <taxon>Agaricales</taxon>
        <taxon>Marasmiineae</taxon>
        <taxon>Marasmiaceae</taxon>
        <taxon>Marasmius</taxon>
    </lineage>
</organism>
<gene>
    <name evidence="1" type="ORF">V5O48_003478</name>
</gene>
<dbReference type="EMBL" id="JBAHYK010000095">
    <property type="protein sequence ID" value="KAL0578535.1"/>
    <property type="molecule type" value="Genomic_DNA"/>
</dbReference>
<evidence type="ECO:0008006" key="3">
    <source>
        <dbReference type="Google" id="ProtNLM"/>
    </source>
</evidence>
<reference evidence="1 2" key="1">
    <citation type="submission" date="2024-02" db="EMBL/GenBank/DDBJ databases">
        <title>A draft genome for the cacao thread blight pathogen Marasmius crinis-equi.</title>
        <authorList>
            <person name="Cohen S.P."/>
            <person name="Baruah I.K."/>
            <person name="Amoako-Attah I."/>
            <person name="Bukari Y."/>
            <person name="Meinhardt L.W."/>
            <person name="Bailey B.A."/>
        </authorList>
    </citation>
    <scope>NUCLEOTIDE SEQUENCE [LARGE SCALE GENOMIC DNA]</scope>
    <source>
        <strain evidence="1 2">GH-76</strain>
    </source>
</reference>
<keyword evidence="2" id="KW-1185">Reference proteome</keyword>
<evidence type="ECO:0000313" key="1">
    <source>
        <dbReference type="EMBL" id="KAL0578535.1"/>
    </source>
</evidence>